<keyword evidence="4" id="KW-1185">Reference proteome</keyword>
<dbReference type="Proteomes" id="UP000829758">
    <property type="component" value="Chromosome"/>
</dbReference>
<feature type="coiled-coil region" evidence="1">
    <location>
        <begin position="66"/>
        <end position="93"/>
    </location>
</feature>
<dbReference type="EMBL" id="JAJFZT010000007">
    <property type="protein sequence ID" value="MCC3273228.1"/>
    <property type="molecule type" value="Genomic_DNA"/>
</dbReference>
<organism evidence="2 5">
    <name type="scientific">Arthrobacter zhangbolii</name>
    <dbReference type="NCBI Taxonomy" id="2886936"/>
    <lineage>
        <taxon>Bacteria</taxon>
        <taxon>Bacillati</taxon>
        <taxon>Actinomycetota</taxon>
        <taxon>Actinomycetes</taxon>
        <taxon>Micrococcales</taxon>
        <taxon>Micrococcaceae</taxon>
        <taxon>Arthrobacter</taxon>
    </lineage>
</organism>
<dbReference type="AlphaFoldDB" id="A0A9X1M862"/>
<keyword evidence="1" id="KW-0175">Coiled coil</keyword>
<proteinExistence type="predicted"/>
<evidence type="ECO:0000313" key="4">
    <source>
        <dbReference type="Proteomes" id="UP000829758"/>
    </source>
</evidence>
<evidence type="ECO:0000256" key="1">
    <source>
        <dbReference type="SAM" id="Coils"/>
    </source>
</evidence>
<evidence type="ECO:0000313" key="3">
    <source>
        <dbReference type="EMBL" id="UON92784.1"/>
    </source>
</evidence>
<gene>
    <name evidence="2" type="ORF">LJ755_10870</name>
    <name evidence="3" type="ORF">MUK71_03835</name>
</gene>
<reference evidence="2" key="1">
    <citation type="submission" date="2021-10" db="EMBL/GenBank/DDBJ databases">
        <title>Novel species in genus Arthrobacter.</title>
        <authorList>
            <person name="Liu Y."/>
        </authorList>
    </citation>
    <scope>NUCLEOTIDE SEQUENCE</scope>
    <source>
        <strain evidence="4">zg-Y462</strain>
        <strain evidence="2">Zg-Y462</strain>
    </source>
</reference>
<evidence type="ECO:0000313" key="5">
    <source>
        <dbReference type="Proteomes" id="UP001155145"/>
    </source>
</evidence>
<accession>A0A9X1M862</accession>
<dbReference type="RefSeq" id="WP_227905328.1">
    <property type="nucleotide sequence ID" value="NZ_CP094984.1"/>
</dbReference>
<dbReference type="EMBL" id="CP094984">
    <property type="protein sequence ID" value="UON92784.1"/>
    <property type="molecule type" value="Genomic_DNA"/>
</dbReference>
<evidence type="ECO:0000313" key="2">
    <source>
        <dbReference type="EMBL" id="MCC3273228.1"/>
    </source>
</evidence>
<protein>
    <submittedName>
        <fullName evidence="2">Uncharacterized protein</fullName>
    </submittedName>
</protein>
<dbReference type="Proteomes" id="UP001155145">
    <property type="component" value="Unassembled WGS sequence"/>
</dbReference>
<sequence>MDFDAGTADQLIAACDEAAAALGEQRGPRASATGEALEEFRGPFADSYRRNAAAQLAARNILIGALEDVARQVRFAKTQAEQARQDLKEKQARTLFKLLEEGMVAAGADYLRDRLPGFSAPGELFESEVPRPEVAFPSMVFQLHNWAVSGTPGTSSAVPDALKKAASLIFDQEDAAEPVCQDVVRALDSFRNSCSWVVIDVGTFGPAVSQYNQDDRDDAGKLWQIGQAFSTAGQDGDLAGSVELSSTALALAISPGSVRGEALLKFFETASPVDLEVASKNPAWLTHLPSVSAERIAEWWAELQASGNAANGFTAQQLVLLESAPKVFGSLDGVPALARVHANSIAAVKDIEIAEAQLARLREIGGDSEAREAMLMKEIEYLKRVEAGQVQLYLYNRGESRIIEMLGTPGPDTQRTITYVPGTFTSMKSFYTGGVQDFANYMVGMAPNTVAFVYKDGLFPGENQEEGGEDLRRLLEANDPQMGYDAGRQLAGFQHGMLTDPALQGTEQVGIGHSWGYVNLTSSEIHGAEYDKSLSLSGAGMHEEWEPDEDTSYSNYVYGTDALLWAQRRGLVWDDKIPSEHDAFTNHEYAVPNEGTFWPDSTPIEDHSLPTTNSKDNAELLEDALREVMQ</sequence>
<name>A0A9X1M862_9MICC</name>